<dbReference type="EMBL" id="OU503046">
    <property type="protein sequence ID" value="CAI9771054.1"/>
    <property type="molecule type" value="Genomic_DNA"/>
</dbReference>
<accession>A0AAD2DZ59</accession>
<gene>
    <name evidence="2" type="ORF">FPE_LOCUS18484</name>
</gene>
<dbReference type="PANTHER" id="PTHR36759:SF1">
    <property type="entry name" value="DYNEIN BETA CHAIN, CILIARY PROTEIN"/>
    <property type="match status" value="1"/>
</dbReference>
<organism evidence="2 3">
    <name type="scientific">Fraxinus pennsylvanica</name>
    <dbReference type="NCBI Taxonomy" id="56036"/>
    <lineage>
        <taxon>Eukaryota</taxon>
        <taxon>Viridiplantae</taxon>
        <taxon>Streptophyta</taxon>
        <taxon>Embryophyta</taxon>
        <taxon>Tracheophyta</taxon>
        <taxon>Spermatophyta</taxon>
        <taxon>Magnoliopsida</taxon>
        <taxon>eudicotyledons</taxon>
        <taxon>Gunneridae</taxon>
        <taxon>Pentapetalae</taxon>
        <taxon>asterids</taxon>
        <taxon>lamiids</taxon>
        <taxon>Lamiales</taxon>
        <taxon>Oleaceae</taxon>
        <taxon>Oleeae</taxon>
        <taxon>Fraxinus</taxon>
    </lineage>
</organism>
<dbReference type="AlphaFoldDB" id="A0AAD2DZ59"/>
<evidence type="ECO:0000313" key="3">
    <source>
        <dbReference type="Proteomes" id="UP000834106"/>
    </source>
</evidence>
<reference evidence="2" key="1">
    <citation type="submission" date="2023-05" db="EMBL/GenBank/DDBJ databases">
        <authorList>
            <person name="Huff M."/>
        </authorList>
    </citation>
    <scope>NUCLEOTIDE SEQUENCE</scope>
</reference>
<evidence type="ECO:0000256" key="1">
    <source>
        <dbReference type="SAM" id="MobiDB-lite"/>
    </source>
</evidence>
<feature type="region of interest" description="Disordered" evidence="1">
    <location>
        <begin position="1"/>
        <end position="62"/>
    </location>
</feature>
<sequence length="186" mass="20355">MGQAFRRATGRISSSGVDTTPSVSSKVKKPIGENPPAVPSVKVPINDVDSEDAARANAENVLEERDPGYDAMLSQMVGRIQSKPGGKFEMGEASLVETYKRPFPKLRNTTPDSSRYEARPAPPGTLNVAQIRQIILLHQGKADVHDGPMDIPQIAERFHVDAAQVRRIIQFTALPPEDSSKRKDDQ</sequence>
<evidence type="ECO:0000313" key="2">
    <source>
        <dbReference type="EMBL" id="CAI9771054.1"/>
    </source>
</evidence>
<dbReference type="PANTHER" id="PTHR36759">
    <property type="entry name" value="DYNEIN BETA CHAIN, CILIARY PROTEIN"/>
    <property type="match status" value="1"/>
</dbReference>
<feature type="region of interest" description="Disordered" evidence="1">
    <location>
        <begin position="103"/>
        <end position="123"/>
    </location>
</feature>
<feature type="compositionally biased region" description="Polar residues" evidence="1">
    <location>
        <begin position="11"/>
        <end position="25"/>
    </location>
</feature>
<keyword evidence="3" id="KW-1185">Reference proteome</keyword>
<protein>
    <submittedName>
        <fullName evidence="2">Uncharacterized protein</fullName>
    </submittedName>
</protein>
<proteinExistence type="predicted"/>
<name>A0AAD2DZ59_9LAMI</name>
<dbReference type="Proteomes" id="UP000834106">
    <property type="component" value="Chromosome 11"/>
</dbReference>